<dbReference type="Pfam" id="PF01339">
    <property type="entry name" value="CheB_methylest"/>
    <property type="match status" value="1"/>
</dbReference>
<dbReference type="NCBIfam" id="NF001965">
    <property type="entry name" value="PRK00742.1"/>
    <property type="match status" value="1"/>
</dbReference>
<evidence type="ECO:0000256" key="6">
    <source>
        <dbReference type="PROSITE-ProRule" id="PRU00050"/>
    </source>
</evidence>
<comment type="domain">
    <text evidence="5">Contains a C-terminal catalytic domain, and an N-terminal region which modulates catalytic activity.</text>
</comment>
<dbReference type="PANTHER" id="PTHR42872:SF6">
    <property type="entry name" value="PROTEIN-GLUTAMATE METHYLESTERASE_PROTEIN-GLUTAMINE GLUTAMINASE"/>
    <property type="match status" value="1"/>
</dbReference>
<dbReference type="Gene3D" id="3.40.50.180">
    <property type="entry name" value="Methylesterase CheB, C-terminal domain"/>
    <property type="match status" value="1"/>
</dbReference>
<feature type="active site" evidence="5 6">
    <location>
        <position position="309"/>
    </location>
</feature>
<accession>S9RXE4</accession>
<evidence type="ECO:0000259" key="9">
    <source>
        <dbReference type="PROSITE" id="PS50110"/>
    </source>
</evidence>
<dbReference type="PROSITE" id="PS50110">
    <property type="entry name" value="RESPONSE_REGULATORY"/>
    <property type="match status" value="1"/>
</dbReference>
<proteinExistence type="inferred from homology"/>
<dbReference type="EC" id="3.1.1.61" evidence="5"/>
<reference evidence="12" key="1">
    <citation type="journal article" date="2014" name="Stand. Genomic Sci.">
        <title>Genome sequence of the exopolysaccharide-producing Salipiger mucosus type strain (DSM 16094(T)), a moderately halophilic member of the Roseobacter clade.</title>
        <authorList>
            <person name="Riedel T."/>
            <person name="Spring S."/>
            <person name="Fiebig A."/>
            <person name="Petersen J."/>
            <person name="Kyrpides N.C."/>
            <person name="Goker M."/>
            <person name="Klenk H.P."/>
        </authorList>
    </citation>
    <scope>NUCLEOTIDE SEQUENCE [LARGE SCALE GENOMIC DNA]</scope>
    <source>
        <strain evidence="12">DSM 16094</strain>
    </source>
</reference>
<keyword evidence="1 5" id="KW-0963">Cytoplasm</keyword>
<dbReference type="InterPro" id="IPR000673">
    <property type="entry name" value="Sig_transdc_resp-reg_Me-estase"/>
</dbReference>
<dbReference type="SMART" id="SM00448">
    <property type="entry name" value="REC"/>
    <property type="match status" value="1"/>
</dbReference>
<comment type="PTM">
    <text evidence="5">Phosphorylated by CheA. Phosphorylation of the N-terminal regulatory domain activates the methylesterase activity.</text>
</comment>
<dbReference type="PIRSF" id="PIRSF000876">
    <property type="entry name" value="RR_chemtxs_CheB"/>
    <property type="match status" value="1"/>
</dbReference>
<gene>
    <name evidence="5" type="primary">cheB</name>
    <name evidence="11" type="ORF">Salmuc_04230</name>
</gene>
<dbReference type="GO" id="GO:0005737">
    <property type="term" value="C:cytoplasm"/>
    <property type="evidence" value="ECO:0007669"/>
    <property type="project" value="UniProtKB-SubCell"/>
</dbReference>
<dbReference type="PROSITE" id="PS50122">
    <property type="entry name" value="CHEB"/>
    <property type="match status" value="1"/>
</dbReference>
<dbReference type="SUPFAM" id="SSF52172">
    <property type="entry name" value="CheY-like"/>
    <property type="match status" value="1"/>
</dbReference>
<evidence type="ECO:0000256" key="4">
    <source>
        <dbReference type="ARBA" id="ARBA00048267"/>
    </source>
</evidence>
<dbReference type="SUPFAM" id="SSF52738">
    <property type="entry name" value="Methylesterase CheB, C-terminal domain"/>
    <property type="match status" value="1"/>
</dbReference>
<dbReference type="RefSeq" id="WP_020040433.1">
    <property type="nucleotide sequence ID" value="NZ_KE557279.1"/>
</dbReference>
<dbReference type="eggNOG" id="COG2201">
    <property type="taxonomic scope" value="Bacteria"/>
</dbReference>
<protein>
    <recommendedName>
        <fullName evidence="5">Protein-glutamate methylesterase/protein-glutamine glutaminase</fullName>
        <ecNumber evidence="5">3.1.1.61</ecNumber>
        <ecNumber evidence="5">3.5.1.44</ecNumber>
    </recommendedName>
</protein>
<dbReference type="InterPro" id="IPR035909">
    <property type="entry name" value="CheB_C"/>
</dbReference>
<comment type="similarity">
    <text evidence="5">Belongs to the CheB family.</text>
</comment>
<evidence type="ECO:0000259" key="10">
    <source>
        <dbReference type="PROSITE" id="PS50122"/>
    </source>
</evidence>
<dbReference type="Pfam" id="PF00072">
    <property type="entry name" value="Response_reg"/>
    <property type="match status" value="1"/>
</dbReference>
<dbReference type="InterPro" id="IPR011006">
    <property type="entry name" value="CheY-like_superfamily"/>
</dbReference>
<comment type="function">
    <text evidence="5">Involved in chemotaxis. Part of a chemotaxis signal transduction system that modulates chemotaxis in response to various stimuli. Catalyzes the demethylation of specific methylglutamate residues introduced into the chemoreceptors (methyl-accepting chemotaxis proteins or MCP) by CheR. Also mediates the irreversible deamidation of specific glutamine residues to glutamic acid.</text>
</comment>
<dbReference type="HOGENOM" id="CLU_000445_51_0_5"/>
<dbReference type="HAMAP" id="MF_00099">
    <property type="entry name" value="CheB_chemtxs"/>
    <property type="match status" value="1"/>
</dbReference>
<dbReference type="STRING" id="1123237.Salmuc_04230"/>
<dbReference type="PANTHER" id="PTHR42872">
    <property type="entry name" value="PROTEIN-GLUTAMATE METHYLESTERASE/PROTEIN-GLUTAMINE GLUTAMINASE"/>
    <property type="match status" value="1"/>
</dbReference>
<evidence type="ECO:0000256" key="2">
    <source>
        <dbReference type="ARBA" id="ARBA00022500"/>
    </source>
</evidence>
<dbReference type="CDD" id="cd16432">
    <property type="entry name" value="CheB_Rec"/>
    <property type="match status" value="1"/>
</dbReference>
<evidence type="ECO:0000256" key="7">
    <source>
        <dbReference type="PROSITE-ProRule" id="PRU00169"/>
    </source>
</evidence>
<feature type="active site" evidence="5 6">
    <location>
        <position position="187"/>
    </location>
</feature>
<evidence type="ECO:0000313" key="12">
    <source>
        <dbReference type="Proteomes" id="UP000015347"/>
    </source>
</evidence>
<dbReference type="InterPro" id="IPR008248">
    <property type="entry name" value="CheB-like"/>
</dbReference>
<dbReference type="InterPro" id="IPR001789">
    <property type="entry name" value="Sig_transdc_resp-reg_receiver"/>
</dbReference>
<keyword evidence="2 5" id="KW-0145">Chemotaxis</keyword>
<feature type="domain" description="Response regulatory" evidence="9">
    <location>
        <begin position="12"/>
        <end position="129"/>
    </location>
</feature>
<feature type="modified residue" description="4-aspartylphosphate" evidence="5 7">
    <location>
        <position position="63"/>
    </location>
</feature>
<sequence length="368" mass="38439">MSPQPRSATPISVMIVDDSASARSALTRLLSADPGITVMGQAGDAYEAAAAMRNALPDVLMLDLALPGMSGLAFLRRIMAQRPMPVVVCSAFTAEGSKNAMLALESGAAEVVSKPRLTSKADWAEAEVRLSDAVHAAASTRPRRGAKPAAKTLSPGPKLTADVILPPLPPRANAGPPHGEIIAIGASTGGTEALVQVLSPLPPDLPPIVIVQHMPEHFTRTFAERLDGLCRPRVTEAQSGDRLARGLVMVAPGNRHMLVRRNGAGYAIEIVAGECVSRHRPSVDVLFRSVAQAAGCQALGIVLTGMGDDGARGLLEMRQAGAETLVQDEATSVVFGMPYEALSIGAATLARPLSRLPADIKNWAATKK</sequence>
<dbReference type="CDD" id="cd17541">
    <property type="entry name" value="REC_CheB-like"/>
    <property type="match status" value="1"/>
</dbReference>
<dbReference type="GO" id="GO:0008984">
    <property type="term" value="F:protein-glutamate methylesterase activity"/>
    <property type="evidence" value="ECO:0007669"/>
    <property type="project" value="UniProtKB-UniRule"/>
</dbReference>
<keyword evidence="3 5" id="KW-0378">Hydrolase</keyword>
<evidence type="ECO:0000313" key="11">
    <source>
        <dbReference type="EMBL" id="EPX78649.1"/>
    </source>
</evidence>
<evidence type="ECO:0000256" key="5">
    <source>
        <dbReference type="HAMAP-Rule" id="MF_00099"/>
    </source>
</evidence>
<comment type="subcellular location">
    <subcellularLocation>
        <location evidence="5">Cytoplasm</location>
    </subcellularLocation>
</comment>
<dbReference type="AlphaFoldDB" id="S9RXE4"/>
<dbReference type="Gene3D" id="3.40.50.2300">
    <property type="match status" value="1"/>
</dbReference>
<comment type="catalytic activity">
    <reaction evidence="5">
        <text>L-glutaminyl-[protein] + H2O = L-glutamyl-[protein] + NH4(+)</text>
        <dbReference type="Rhea" id="RHEA:16441"/>
        <dbReference type="Rhea" id="RHEA-COMP:10207"/>
        <dbReference type="Rhea" id="RHEA-COMP:10208"/>
        <dbReference type="ChEBI" id="CHEBI:15377"/>
        <dbReference type="ChEBI" id="CHEBI:28938"/>
        <dbReference type="ChEBI" id="CHEBI:29973"/>
        <dbReference type="ChEBI" id="CHEBI:30011"/>
        <dbReference type="EC" id="3.5.1.44"/>
    </reaction>
</comment>
<evidence type="ECO:0000256" key="1">
    <source>
        <dbReference type="ARBA" id="ARBA00022490"/>
    </source>
</evidence>
<feature type="active site" evidence="5 6">
    <location>
        <position position="213"/>
    </location>
</feature>
<keyword evidence="5 7" id="KW-0597">Phosphoprotein</keyword>
<evidence type="ECO:0000256" key="3">
    <source>
        <dbReference type="ARBA" id="ARBA00022801"/>
    </source>
</evidence>
<evidence type="ECO:0000256" key="8">
    <source>
        <dbReference type="SAM" id="MobiDB-lite"/>
    </source>
</evidence>
<feature type="region of interest" description="Disordered" evidence="8">
    <location>
        <begin position="136"/>
        <end position="158"/>
    </location>
</feature>
<feature type="domain" description="CheB-type methylesterase" evidence="10">
    <location>
        <begin position="176"/>
        <end position="367"/>
    </location>
</feature>
<organism evidence="11 12">
    <name type="scientific">Salipiger mucosus DSM 16094</name>
    <dbReference type="NCBI Taxonomy" id="1123237"/>
    <lineage>
        <taxon>Bacteria</taxon>
        <taxon>Pseudomonadati</taxon>
        <taxon>Pseudomonadota</taxon>
        <taxon>Alphaproteobacteria</taxon>
        <taxon>Rhodobacterales</taxon>
        <taxon>Roseobacteraceae</taxon>
        <taxon>Salipiger</taxon>
    </lineage>
</organism>
<dbReference type="EC" id="3.5.1.44" evidence="5"/>
<dbReference type="EMBL" id="APVH01000038">
    <property type="protein sequence ID" value="EPX78649.1"/>
    <property type="molecule type" value="Genomic_DNA"/>
</dbReference>
<comment type="catalytic activity">
    <reaction evidence="4 5">
        <text>[protein]-L-glutamate 5-O-methyl ester + H2O = L-glutamyl-[protein] + methanol + H(+)</text>
        <dbReference type="Rhea" id="RHEA:23236"/>
        <dbReference type="Rhea" id="RHEA-COMP:10208"/>
        <dbReference type="Rhea" id="RHEA-COMP:10311"/>
        <dbReference type="ChEBI" id="CHEBI:15377"/>
        <dbReference type="ChEBI" id="CHEBI:15378"/>
        <dbReference type="ChEBI" id="CHEBI:17790"/>
        <dbReference type="ChEBI" id="CHEBI:29973"/>
        <dbReference type="ChEBI" id="CHEBI:82795"/>
        <dbReference type="EC" id="3.1.1.61"/>
    </reaction>
</comment>
<dbReference type="GO" id="GO:0006935">
    <property type="term" value="P:chemotaxis"/>
    <property type="evidence" value="ECO:0007669"/>
    <property type="project" value="UniProtKB-UniRule"/>
</dbReference>
<dbReference type="GO" id="GO:0050568">
    <property type="term" value="F:protein-glutamine glutaminase activity"/>
    <property type="evidence" value="ECO:0007669"/>
    <property type="project" value="UniProtKB-UniRule"/>
</dbReference>
<name>S9RXE4_9RHOB</name>
<dbReference type="Proteomes" id="UP000015347">
    <property type="component" value="Unassembled WGS sequence"/>
</dbReference>
<comment type="caution">
    <text evidence="11">The sequence shown here is derived from an EMBL/GenBank/DDBJ whole genome shotgun (WGS) entry which is preliminary data.</text>
</comment>
<dbReference type="NCBIfam" id="NF009206">
    <property type="entry name" value="PRK12555.1"/>
    <property type="match status" value="1"/>
</dbReference>
<dbReference type="OrthoDB" id="9793421at2"/>
<dbReference type="GO" id="GO:0000156">
    <property type="term" value="F:phosphorelay response regulator activity"/>
    <property type="evidence" value="ECO:0007669"/>
    <property type="project" value="InterPro"/>
</dbReference>
<keyword evidence="12" id="KW-1185">Reference proteome</keyword>